<proteinExistence type="predicted"/>
<feature type="region of interest" description="Disordered" evidence="1">
    <location>
        <begin position="1"/>
        <end position="25"/>
    </location>
</feature>
<evidence type="ECO:0000313" key="2">
    <source>
        <dbReference type="EMBL" id="MPC83290.1"/>
    </source>
</evidence>
<organism evidence="2 3">
    <name type="scientific">Portunus trituberculatus</name>
    <name type="common">Swimming crab</name>
    <name type="synonym">Neptunus trituberculatus</name>
    <dbReference type="NCBI Taxonomy" id="210409"/>
    <lineage>
        <taxon>Eukaryota</taxon>
        <taxon>Metazoa</taxon>
        <taxon>Ecdysozoa</taxon>
        <taxon>Arthropoda</taxon>
        <taxon>Crustacea</taxon>
        <taxon>Multicrustacea</taxon>
        <taxon>Malacostraca</taxon>
        <taxon>Eumalacostraca</taxon>
        <taxon>Eucarida</taxon>
        <taxon>Decapoda</taxon>
        <taxon>Pleocyemata</taxon>
        <taxon>Brachyura</taxon>
        <taxon>Eubrachyura</taxon>
        <taxon>Portunoidea</taxon>
        <taxon>Portunidae</taxon>
        <taxon>Portuninae</taxon>
        <taxon>Portunus</taxon>
    </lineage>
</organism>
<name>A0A5B7IFV0_PORTR</name>
<gene>
    <name evidence="2" type="ORF">E2C01_077997</name>
</gene>
<accession>A0A5B7IFV0</accession>
<dbReference type="EMBL" id="VSRR010062111">
    <property type="protein sequence ID" value="MPC83290.1"/>
    <property type="molecule type" value="Genomic_DNA"/>
</dbReference>
<dbReference type="Proteomes" id="UP000324222">
    <property type="component" value="Unassembled WGS sequence"/>
</dbReference>
<evidence type="ECO:0000256" key="1">
    <source>
        <dbReference type="SAM" id="MobiDB-lite"/>
    </source>
</evidence>
<protein>
    <submittedName>
        <fullName evidence="2">Uncharacterized protein</fullName>
    </submittedName>
</protein>
<reference evidence="2 3" key="1">
    <citation type="submission" date="2019-05" db="EMBL/GenBank/DDBJ databases">
        <title>Another draft genome of Portunus trituberculatus and its Hox gene families provides insights of decapod evolution.</title>
        <authorList>
            <person name="Jeong J.-H."/>
            <person name="Song I."/>
            <person name="Kim S."/>
            <person name="Choi T."/>
            <person name="Kim D."/>
            <person name="Ryu S."/>
            <person name="Kim W."/>
        </authorList>
    </citation>
    <scope>NUCLEOTIDE SEQUENCE [LARGE SCALE GENOMIC DNA]</scope>
    <source>
        <tissue evidence="2">Muscle</tissue>
    </source>
</reference>
<evidence type="ECO:0000313" key="3">
    <source>
        <dbReference type="Proteomes" id="UP000324222"/>
    </source>
</evidence>
<dbReference type="AlphaFoldDB" id="A0A5B7IFV0"/>
<keyword evidence="3" id="KW-1185">Reference proteome</keyword>
<comment type="caution">
    <text evidence="2">The sequence shown here is derived from an EMBL/GenBank/DDBJ whole genome shotgun (WGS) entry which is preliminary data.</text>
</comment>
<sequence>MAAGRAGQPPPPTLRHCNGPPVPTVQLTHRSLNVVGRIGFPGGSRD</sequence>